<accession>A0AA38CI58</accession>
<dbReference type="PANTHER" id="PTHR46740">
    <property type="entry name" value="PROTEIN DYAD"/>
    <property type="match status" value="1"/>
</dbReference>
<dbReference type="Proteomes" id="UP000824469">
    <property type="component" value="Unassembled WGS sequence"/>
</dbReference>
<dbReference type="InterPro" id="IPR044221">
    <property type="entry name" value="DYAD/AMEIOTIC1"/>
</dbReference>
<dbReference type="GO" id="GO:0007131">
    <property type="term" value="P:reciprocal meiotic recombination"/>
    <property type="evidence" value="ECO:0007669"/>
    <property type="project" value="InterPro"/>
</dbReference>
<feature type="non-terminal residue" evidence="2">
    <location>
        <position position="1"/>
    </location>
</feature>
<protein>
    <recommendedName>
        <fullName evidence="1">PTC1-like winged helix-turn-helix domain-containing protein</fullName>
    </recommendedName>
</protein>
<feature type="domain" description="PTC1-like winged helix-turn-helix" evidence="1">
    <location>
        <begin position="39"/>
        <end position="120"/>
    </location>
</feature>
<organism evidence="2 3">
    <name type="scientific">Taxus chinensis</name>
    <name type="common">Chinese yew</name>
    <name type="synonym">Taxus wallichiana var. chinensis</name>
    <dbReference type="NCBI Taxonomy" id="29808"/>
    <lineage>
        <taxon>Eukaryota</taxon>
        <taxon>Viridiplantae</taxon>
        <taxon>Streptophyta</taxon>
        <taxon>Embryophyta</taxon>
        <taxon>Tracheophyta</taxon>
        <taxon>Spermatophyta</taxon>
        <taxon>Pinopsida</taxon>
        <taxon>Pinidae</taxon>
        <taxon>Conifers II</taxon>
        <taxon>Cupressales</taxon>
        <taxon>Taxaceae</taxon>
        <taxon>Taxus</taxon>
    </lineage>
</organism>
<dbReference type="InterPro" id="IPR059080">
    <property type="entry name" value="WHD_PTC1"/>
</dbReference>
<keyword evidence="3" id="KW-1185">Reference proteome</keyword>
<evidence type="ECO:0000313" key="2">
    <source>
        <dbReference type="EMBL" id="KAH9297742.1"/>
    </source>
</evidence>
<feature type="non-terminal residue" evidence="2">
    <location>
        <position position="177"/>
    </location>
</feature>
<dbReference type="OMA" id="AIMHHKG"/>
<reference evidence="2 3" key="1">
    <citation type="journal article" date="2021" name="Nat. Plants">
        <title>The Taxus genome provides insights into paclitaxel biosynthesis.</title>
        <authorList>
            <person name="Xiong X."/>
            <person name="Gou J."/>
            <person name="Liao Q."/>
            <person name="Li Y."/>
            <person name="Zhou Q."/>
            <person name="Bi G."/>
            <person name="Li C."/>
            <person name="Du R."/>
            <person name="Wang X."/>
            <person name="Sun T."/>
            <person name="Guo L."/>
            <person name="Liang H."/>
            <person name="Lu P."/>
            <person name="Wu Y."/>
            <person name="Zhang Z."/>
            <person name="Ro D.K."/>
            <person name="Shang Y."/>
            <person name="Huang S."/>
            <person name="Yan J."/>
        </authorList>
    </citation>
    <scope>NUCLEOTIDE SEQUENCE [LARGE SCALE GENOMIC DNA]</scope>
    <source>
        <strain evidence="2">Ta-2019</strain>
    </source>
</reference>
<sequence length="177" mass="20280">TSTELCISSQPKRRRFASDEDDMALSRIPEEKVMLKQGRWTGERYRAAQLKLLAIMHHKGAVPGKPILRPALREEARKHIGDTGLLDHLLKHMTDTVITNGERFRRRHNSEGAMEYWLEDAGLKEIRKQAGIQDPWWIPPSGWKPGDIVPLNGYGAGMTPFEAEEMRTIKEELIMLK</sequence>
<proteinExistence type="predicted"/>
<dbReference type="AlphaFoldDB" id="A0AA38CI58"/>
<gene>
    <name evidence="2" type="ORF">KI387_029424</name>
</gene>
<evidence type="ECO:0000259" key="1">
    <source>
        <dbReference type="Pfam" id="PF25874"/>
    </source>
</evidence>
<dbReference type="PANTHER" id="PTHR46740:SF2">
    <property type="entry name" value="PROTEIN DYAD"/>
    <property type="match status" value="1"/>
</dbReference>
<dbReference type="GO" id="GO:0051177">
    <property type="term" value="P:meiotic sister chromatid cohesion"/>
    <property type="evidence" value="ECO:0007669"/>
    <property type="project" value="InterPro"/>
</dbReference>
<name>A0AA38CI58_TAXCH</name>
<evidence type="ECO:0000313" key="3">
    <source>
        <dbReference type="Proteomes" id="UP000824469"/>
    </source>
</evidence>
<dbReference type="Pfam" id="PF25874">
    <property type="entry name" value="WHD_plant_repro"/>
    <property type="match status" value="1"/>
</dbReference>
<dbReference type="EMBL" id="JAHRHJ020000010">
    <property type="protein sequence ID" value="KAH9297742.1"/>
    <property type="molecule type" value="Genomic_DNA"/>
</dbReference>
<comment type="caution">
    <text evidence="2">The sequence shown here is derived from an EMBL/GenBank/DDBJ whole genome shotgun (WGS) entry which is preliminary data.</text>
</comment>